<dbReference type="PANTHER" id="PTHR23236:SF12">
    <property type="entry name" value="EUKARYOTIC INITIATION FACTOR 4B-RELATED"/>
    <property type="match status" value="1"/>
</dbReference>
<dbReference type="SUPFAM" id="SSF54928">
    <property type="entry name" value="RNA-binding domain, RBD"/>
    <property type="match status" value="1"/>
</dbReference>
<evidence type="ECO:0000256" key="4">
    <source>
        <dbReference type="SAM" id="MobiDB-lite"/>
    </source>
</evidence>
<dbReference type="Pfam" id="PF00076">
    <property type="entry name" value="RRM_1"/>
    <property type="match status" value="1"/>
</dbReference>
<comment type="caution">
    <text evidence="6">The sequence shown here is derived from an EMBL/GenBank/DDBJ whole genome shotgun (WGS) entry which is preliminary data.</text>
</comment>
<keyword evidence="1 2" id="KW-0694">RNA-binding</keyword>
<dbReference type="CDD" id="cd12306">
    <property type="entry name" value="RRM_II_PABPs"/>
    <property type="match status" value="1"/>
</dbReference>
<dbReference type="GO" id="GO:0008143">
    <property type="term" value="F:poly(A) binding"/>
    <property type="evidence" value="ECO:0007669"/>
    <property type="project" value="TreeGrafter"/>
</dbReference>
<dbReference type="GO" id="GO:0005634">
    <property type="term" value="C:nucleus"/>
    <property type="evidence" value="ECO:0007669"/>
    <property type="project" value="TreeGrafter"/>
</dbReference>
<organism evidence="6 7">
    <name type="scientific">Oopsacas minuta</name>
    <dbReference type="NCBI Taxonomy" id="111878"/>
    <lineage>
        <taxon>Eukaryota</taxon>
        <taxon>Metazoa</taxon>
        <taxon>Porifera</taxon>
        <taxon>Hexactinellida</taxon>
        <taxon>Hexasterophora</taxon>
        <taxon>Lyssacinosida</taxon>
        <taxon>Leucopsacidae</taxon>
        <taxon>Oopsacas</taxon>
    </lineage>
</organism>
<feature type="region of interest" description="Disordered" evidence="4">
    <location>
        <begin position="1"/>
        <end position="28"/>
    </location>
</feature>
<dbReference type="PROSITE" id="PS50102">
    <property type="entry name" value="RRM"/>
    <property type="match status" value="1"/>
</dbReference>
<feature type="compositionally biased region" description="Polar residues" evidence="4">
    <location>
        <begin position="1"/>
        <end position="14"/>
    </location>
</feature>
<evidence type="ECO:0000259" key="5">
    <source>
        <dbReference type="PROSITE" id="PS50102"/>
    </source>
</evidence>
<dbReference type="InterPro" id="IPR000504">
    <property type="entry name" value="RRM_dom"/>
</dbReference>
<evidence type="ECO:0000313" key="6">
    <source>
        <dbReference type="EMBL" id="KAI6651401.1"/>
    </source>
</evidence>
<dbReference type="Gene3D" id="3.30.70.330">
    <property type="match status" value="1"/>
</dbReference>
<feature type="coiled-coil region" evidence="3">
    <location>
        <begin position="40"/>
        <end position="77"/>
    </location>
</feature>
<keyword evidence="3" id="KW-0175">Coiled coil</keyword>
<dbReference type="AlphaFoldDB" id="A0AAV7JSM1"/>
<gene>
    <name evidence="6" type="ORF">LOD99_5208</name>
</gene>
<evidence type="ECO:0000256" key="3">
    <source>
        <dbReference type="SAM" id="Coils"/>
    </source>
</evidence>
<evidence type="ECO:0000256" key="1">
    <source>
        <dbReference type="ARBA" id="ARBA00022884"/>
    </source>
</evidence>
<protein>
    <recommendedName>
        <fullName evidence="5">RRM domain-containing protein</fullName>
    </recommendedName>
</protein>
<dbReference type="PANTHER" id="PTHR23236">
    <property type="entry name" value="EUKARYOTIC TRANSLATION INITIATION FACTOR 4B/4H"/>
    <property type="match status" value="1"/>
</dbReference>
<keyword evidence="7" id="KW-1185">Reference proteome</keyword>
<dbReference type="EMBL" id="JAKMXF010000304">
    <property type="protein sequence ID" value="KAI6651401.1"/>
    <property type="molecule type" value="Genomic_DNA"/>
</dbReference>
<proteinExistence type="predicted"/>
<dbReference type="SMART" id="SM00360">
    <property type="entry name" value="RRM"/>
    <property type="match status" value="1"/>
</dbReference>
<evidence type="ECO:0000313" key="7">
    <source>
        <dbReference type="Proteomes" id="UP001165289"/>
    </source>
</evidence>
<reference evidence="6 7" key="1">
    <citation type="journal article" date="2023" name="BMC Biol.">
        <title>The compact genome of the sponge Oopsacas minuta (Hexactinellida) is lacking key metazoan core genes.</title>
        <authorList>
            <person name="Santini S."/>
            <person name="Schenkelaars Q."/>
            <person name="Jourda C."/>
            <person name="Duchesne M."/>
            <person name="Belahbib H."/>
            <person name="Rocher C."/>
            <person name="Selva M."/>
            <person name="Riesgo A."/>
            <person name="Vervoort M."/>
            <person name="Leys S.P."/>
            <person name="Kodjabachian L."/>
            <person name="Le Bivic A."/>
            <person name="Borchiellini C."/>
            <person name="Claverie J.M."/>
            <person name="Renard E."/>
        </authorList>
    </citation>
    <scope>NUCLEOTIDE SEQUENCE [LARGE SCALE GENOMIC DNA]</scope>
    <source>
        <strain evidence="6">SPO-2</strain>
    </source>
</reference>
<sequence length="216" mass="24630">MSRDPISTSPSLDSSTHDVPKPFSFTDIGSANDQFEIVLDQVEDKELEEIKEKMKQMEEEALQLKEMQNEVEKQMEIATKSSLQSYPTLEEKMEIDTRSVYIGNVDYSTTGEELGSHFQDCGAVVRVTINYDKHSGAPKGYAYIEFAEKIGAINAVALDESLFKGRQLKVLSKRTNLPGISQTRSRSRRPRRGRGFFAYRGIRTRGRSKRPWYSPY</sequence>
<evidence type="ECO:0000256" key="2">
    <source>
        <dbReference type="PROSITE-ProRule" id="PRU00176"/>
    </source>
</evidence>
<accession>A0AAV7JSM1</accession>
<dbReference type="InterPro" id="IPR035979">
    <property type="entry name" value="RBD_domain_sf"/>
</dbReference>
<dbReference type="InterPro" id="IPR012677">
    <property type="entry name" value="Nucleotide-bd_a/b_plait_sf"/>
</dbReference>
<feature type="domain" description="RRM" evidence="5">
    <location>
        <begin position="98"/>
        <end position="175"/>
    </location>
</feature>
<dbReference type="Proteomes" id="UP001165289">
    <property type="component" value="Unassembled WGS sequence"/>
</dbReference>
<name>A0AAV7JSM1_9METZ</name>